<keyword evidence="1" id="KW-0472">Membrane</keyword>
<dbReference type="AlphaFoldDB" id="W1YPB4"/>
<keyword evidence="1" id="KW-1133">Transmembrane helix</keyword>
<feature type="transmembrane region" description="Helical" evidence="1">
    <location>
        <begin position="42"/>
        <end position="65"/>
    </location>
</feature>
<evidence type="ECO:0000256" key="1">
    <source>
        <dbReference type="SAM" id="Phobius"/>
    </source>
</evidence>
<accession>W1YPB4</accession>
<gene>
    <name evidence="2" type="ORF">Q604_UNBC02403G0001</name>
</gene>
<organism evidence="2">
    <name type="scientific">human gut metagenome</name>
    <dbReference type="NCBI Taxonomy" id="408170"/>
    <lineage>
        <taxon>unclassified sequences</taxon>
        <taxon>metagenomes</taxon>
        <taxon>organismal metagenomes</taxon>
    </lineage>
</organism>
<proteinExistence type="predicted"/>
<evidence type="ECO:0000313" key="2">
    <source>
        <dbReference type="EMBL" id="ETJ43590.1"/>
    </source>
</evidence>
<keyword evidence="1" id="KW-0812">Transmembrane</keyword>
<name>W1YPB4_9ZZZZ</name>
<protein>
    <submittedName>
        <fullName evidence="2">Uncharacterized protein</fullName>
    </submittedName>
</protein>
<dbReference type="EMBL" id="AZMM01002403">
    <property type="protein sequence ID" value="ETJ43590.1"/>
    <property type="molecule type" value="Genomic_DNA"/>
</dbReference>
<reference evidence="2" key="1">
    <citation type="submission" date="2013-12" db="EMBL/GenBank/DDBJ databases">
        <title>A Varibaculum cambriense genome reconstructed from a premature infant gut community with otherwise low bacterial novelty that shifts toward anaerobic metabolism during the third week of life.</title>
        <authorList>
            <person name="Brown C.T."/>
            <person name="Sharon I."/>
            <person name="Thomas B.C."/>
            <person name="Castelle C.J."/>
            <person name="Morowitz M.J."/>
            <person name="Banfield J.F."/>
        </authorList>
    </citation>
    <scope>NUCLEOTIDE SEQUENCE</scope>
</reference>
<comment type="caution">
    <text evidence="2">The sequence shown here is derived from an EMBL/GenBank/DDBJ whole genome shotgun (WGS) entry which is preliminary data.</text>
</comment>
<feature type="non-terminal residue" evidence="2">
    <location>
        <position position="81"/>
    </location>
</feature>
<feature type="non-terminal residue" evidence="2">
    <location>
        <position position="1"/>
    </location>
</feature>
<sequence>VGALAQAWALICLGRGLGALSPFLMPVTPAARLADPTADWRASALQAVLAALVAAVCAGATQLIARSSAASEEGHIRRRVL</sequence>